<name>A0A841BMH6_9ACTN</name>
<dbReference type="AlphaFoldDB" id="A0A841BMH6"/>
<dbReference type="InterPro" id="IPR011991">
    <property type="entry name" value="ArsR-like_HTH"/>
</dbReference>
<evidence type="ECO:0000313" key="6">
    <source>
        <dbReference type="Proteomes" id="UP000587527"/>
    </source>
</evidence>
<dbReference type="PANTHER" id="PTHR43132">
    <property type="entry name" value="ARSENICAL RESISTANCE OPERON REPRESSOR ARSR-RELATED"/>
    <property type="match status" value="1"/>
</dbReference>
<evidence type="ECO:0000256" key="3">
    <source>
        <dbReference type="ARBA" id="ARBA00023163"/>
    </source>
</evidence>
<organism evidence="5 6">
    <name type="scientific">Allocatelliglobosispora scoriae</name>
    <dbReference type="NCBI Taxonomy" id="643052"/>
    <lineage>
        <taxon>Bacteria</taxon>
        <taxon>Bacillati</taxon>
        <taxon>Actinomycetota</taxon>
        <taxon>Actinomycetes</taxon>
        <taxon>Micromonosporales</taxon>
        <taxon>Micromonosporaceae</taxon>
        <taxon>Allocatelliglobosispora</taxon>
    </lineage>
</organism>
<keyword evidence="3" id="KW-0804">Transcription</keyword>
<dbReference type="InterPro" id="IPR036388">
    <property type="entry name" value="WH-like_DNA-bd_sf"/>
</dbReference>
<keyword evidence="2 5" id="KW-0238">DNA-binding</keyword>
<dbReference type="EMBL" id="JACHMN010000002">
    <property type="protein sequence ID" value="MBB5870277.1"/>
    <property type="molecule type" value="Genomic_DNA"/>
</dbReference>
<dbReference type="CDD" id="cd00090">
    <property type="entry name" value="HTH_ARSR"/>
    <property type="match status" value="1"/>
</dbReference>
<dbReference type="GO" id="GO:0003700">
    <property type="term" value="F:DNA-binding transcription factor activity"/>
    <property type="evidence" value="ECO:0007669"/>
    <property type="project" value="InterPro"/>
</dbReference>
<dbReference type="Proteomes" id="UP000587527">
    <property type="component" value="Unassembled WGS sequence"/>
</dbReference>
<keyword evidence="6" id="KW-1185">Reference proteome</keyword>
<evidence type="ECO:0000313" key="5">
    <source>
        <dbReference type="EMBL" id="MBB5870277.1"/>
    </source>
</evidence>
<dbReference type="SMART" id="SM00418">
    <property type="entry name" value="HTH_ARSR"/>
    <property type="match status" value="1"/>
</dbReference>
<dbReference type="Pfam" id="PF12840">
    <property type="entry name" value="HTH_20"/>
    <property type="match status" value="1"/>
</dbReference>
<feature type="domain" description="HTH arsR-type" evidence="4">
    <location>
        <begin position="249"/>
        <end position="320"/>
    </location>
</feature>
<keyword evidence="1" id="KW-0805">Transcription regulation</keyword>
<dbReference type="InterPro" id="IPR001845">
    <property type="entry name" value="HTH_ArsR_DNA-bd_dom"/>
</dbReference>
<dbReference type="InterPro" id="IPR051011">
    <property type="entry name" value="Metal_resp_trans_reg"/>
</dbReference>
<accession>A0A841BMH6</accession>
<dbReference type="InterPro" id="IPR036390">
    <property type="entry name" value="WH_DNA-bd_sf"/>
</dbReference>
<reference evidence="5 6" key="1">
    <citation type="submission" date="2020-08" db="EMBL/GenBank/DDBJ databases">
        <title>Sequencing the genomes of 1000 actinobacteria strains.</title>
        <authorList>
            <person name="Klenk H.-P."/>
        </authorList>
    </citation>
    <scope>NUCLEOTIDE SEQUENCE [LARGE SCALE GENOMIC DNA]</scope>
    <source>
        <strain evidence="5 6">DSM 45362</strain>
    </source>
</reference>
<proteinExistence type="predicted"/>
<dbReference type="SUPFAM" id="SSF46785">
    <property type="entry name" value="Winged helix' DNA-binding domain"/>
    <property type="match status" value="1"/>
</dbReference>
<dbReference type="RefSeq" id="WP_184837557.1">
    <property type="nucleotide sequence ID" value="NZ_JACHMN010000002.1"/>
</dbReference>
<dbReference type="PANTHER" id="PTHR43132:SF8">
    <property type="entry name" value="HTH-TYPE TRANSCRIPTIONAL REGULATOR KMTR"/>
    <property type="match status" value="1"/>
</dbReference>
<evidence type="ECO:0000256" key="1">
    <source>
        <dbReference type="ARBA" id="ARBA00023015"/>
    </source>
</evidence>
<dbReference type="GO" id="GO:0003677">
    <property type="term" value="F:DNA binding"/>
    <property type="evidence" value="ECO:0007669"/>
    <property type="project" value="UniProtKB-KW"/>
</dbReference>
<comment type="caution">
    <text evidence="5">The sequence shown here is derived from an EMBL/GenBank/DDBJ whole genome shotgun (WGS) entry which is preliminary data.</text>
</comment>
<dbReference type="Gene3D" id="1.10.10.10">
    <property type="entry name" value="Winged helix-like DNA-binding domain superfamily/Winged helix DNA-binding domain"/>
    <property type="match status" value="1"/>
</dbReference>
<gene>
    <name evidence="5" type="ORF">F4553_003656</name>
</gene>
<evidence type="ECO:0000259" key="4">
    <source>
        <dbReference type="SMART" id="SM00418"/>
    </source>
</evidence>
<evidence type="ECO:0000256" key="2">
    <source>
        <dbReference type="ARBA" id="ARBA00023125"/>
    </source>
</evidence>
<protein>
    <submittedName>
        <fullName evidence="5">DNA-binding transcriptional ArsR family regulator</fullName>
    </submittedName>
</protein>
<sequence length="321" mass="35074">MLRIHFTGEDLARTRVAPGPEPLWELVLSMHVLRTRNADPVLDPWKRTVTAALRPGSPVRAEVDMLVKLNPPLGYFPDFLTPAVADRDFEAAIEQVVRTPREVLEREVGLLETRSSALDGLRRGDASSAEALGTAMRSYQKTALDPIWDRVRAAIDADRALRGRMMVERGVEAMLGAIHPAMRWSGGVLEIDGYRGEPDLHLDGRGLVLVPSYFKSNEMPLKLADHDLPPVLVYPVKKTPVLPAGVRKEALASLVGRTRASVLEVVAEGCTTTELARRLNISMSAASEHAAVLRDSGLLVSVRDANRVMHSLTPLGLALLG</sequence>